<keyword evidence="4" id="KW-1199">Hemostasis impairing toxin</keyword>
<dbReference type="PROSITE" id="PS00134">
    <property type="entry name" value="TRYPSIN_HIS"/>
    <property type="match status" value="1"/>
</dbReference>
<dbReference type="InterPro" id="IPR001254">
    <property type="entry name" value="Trypsin_dom"/>
</dbReference>
<evidence type="ECO:0000256" key="7">
    <source>
        <dbReference type="ARBA" id="ARBA00084094"/>
    </source>
</evidence>
<dbReference type="Proteomes" id="UP001153954">
    <property type="component" value="Unassembled WGS sequence"/>
</dbReference>
<accession>A0AAU9THJ9</accession>
<comment type="caution">
    <text evidence="11">The sequence shown here is derived from an EMBL/GenBank/DDBJ whole genome shotgun (WGS) entry which is preliminary data.</text>
</comment>
<dbReference type="EMBL" id="CAKOGL010000004">
    <property type="protein sequence ID" value="CAH2085206.1"/>
    <property type="molecule type" value="Genomic_DNA"/>
</dbReference>
<dbReference type="PRINTS" id="PR00722">
    <property type="entry name" value="CHYMOTRYPSIN"/>
</dbReference>
<dbReference type="Pfam" id="PF00089">
    <property type="entry name" value="Trypsin"/>
    <property type="match status" value="1"/>
</dbReference>
<dbReference type="InterPro" id="IPR009003">
    <property type="entry name" value="Peptidase_S1_PA"/>
</dbReference>
<comment type="similarity">
    <text evidence="5">Belongs to the peptidase S1 family. CLIP subfamily.</text>
</comment>
<name>A0AAU9THJ9_EUPED</name>
<keyword evidence="9" id="KW-0732">Signal</keyword>
<evidence type="ECO:0000256" key="1">
    <source>
        <dbReference type="ARBA" id="ARBA00004239"/>
    </source>
</evidence>
<dbReference type="Gene3D" id="2.40.10.10">
    <property type="entry name" value="Trypsin-like serine proteases"/>
    <property type="match status" value="1"/>
</dbReference>
<evidence type="ECO:0000256" key="4">
    <source>
        <dbReference type="ARBA" id="ARBA00023240"/>
    </source>
</evidence>
<dbReference type="InterPro" id="IPR033116">
    <property type="entry name" value="TRYPSIN_SER"/>
</dbReference>
<keyword evidence="8" id="KW-0378">Hydrolase</keyword>
<keyword evidence="3" id="KW-1015">Disulfide bond</keyword>
<evidence type="ECO:0000256" key="8">
    <source>
        <dbReference type="RuleBase" id="RU363034"/>
    </source>
</evidence>
<evidence type="ECO:0000313" key="12">
    <source>
        <dbReference type="Proteomes" id="UP001153954"/>
    </source>
</evidence>
<dbReference type="InterPro" id="IPR051487">
    <property type="entry name" value="Ser/Thr_Proteases_Immune/Dev"/>
</dbReference>
<comment type="subcellular location">
    <subcellularLocation>
        <location evidence="1">Secreted</location>
        <location evidence="1">Extracellular space</location>
    </subcellularLocation>
</comment>
<dbReference type="PANTHER" id="PTHR24256">
    <property type="entry name" value="TRYPTASE-RELATED"/>
    <property type="match status" value="1"/>
</dbReference>
<dbReference type="GO" id="GO:0004252">
    <property type="term" value="F:serine-type endopeptidase activity"/>
    <property type="evidence" value="ECO:0007669"/>
    <property type="project" value="InterPro"/>
</dbReference>
<evidence type="ECO:0000256" key="6">
    <source>
        <dbReference type="ARBA" id="ARBA00055534"/>
    </source>
</evidence>
<keyword evidence="2" id="KW-0800">Toxin</keyword>
<dbReference type="InterPro" id="IPR043504">
    <property type="entry name" value="Peptidase_S1_PA_chymotrypsin"/>
</dbReference>
<dbReference type="SUPFAM" id="SSF50494">
    <property type="entry name" value="Trypsin-like serine proteases"/>
    <property type="match status" value="1"/>
</dbReference>
<keyword evidence="8" id="KW-0720">Serine protease</keyword>
<dbReference type="GO" id="GO:0090729">
    <property type="term" value="F:toxin activity"/>
    <property type="evidence" value="ECO:0007669"/>
    <property type="project" value="UniProtKB-KW"/>
</dbReference>
<evidence type="ECO:0000259" key="10">
    <source>
        <dbReference type="PROSITE" id="PS50240"/>
    </source>
</evidence>
<dbReference type="CDD" id="cd00190">
    <property type="entry name" value="Tryp_SPc"/>
    <property type="match status" value="1"/>
</dbReference>
<dbReference type="FunFam" id="2.40.10.10:FF:000068">
    <property type="entry name" value="transmembrane protease serine 2"/>
    <property type="match status" value="1"/>
</dbReference>
<evidence type="ECO:0000256" key="2">
    <source>
        <dbReference type="ARBA" id="ARBA00022656"/>
    </source>
</evidence>
<dbReference type="GO" id="GO:0005576">
    <property type="term" value="C:extracellular region"/>
    <property type="evidence" value="ECO:0007669"/>
    <property type="project" value="UniProtKB-SubCell"/>
</dbReference>
<dbReference type="SMART" id="SM00020">
    <property type="entry name" value="Tryp_SPc"/>
    <property type="match status" value="1"/>
</dbReference>
<keyword evidence="7" id="KW-1205">Fibrinolytic toxin</keyword>
<feature type="domain" description="Peptidase S1" evidence="10">
    <location>
        <begin position="30"/>
        <end position="271"/>
    </location>
</feature>
<dbReference type="GO" id="GO:0006508">
    <property type="term" value="P:proteolysis"/>
    <property type="evidence" value="ECO:0007669"/>
    <property type="project" value="UniProtKB-KW"/>
</dbReference>
<evidence type="ECO:0000256" key="5">
    <source>
        <dbReference type="ARBA" id="ARBA00024195"/>
    </source>
</evidence>
<keyword evidence="8" id="KW-0645">Protease</keyword>
<protein>
    <recommendedName>
        <fullName evidence="10">Peptidase S1 domain-containing protein</fullName>
    </recommendedName>
</protein>
<dbReference type="PROSITE" id="PS00135">
    <property type="entry name" value="TRYPSIN_SER"/>
    <property type="match status" value="1"/>
</dbReference>
<comment type="function">
    <text evidence="6">Fibrinolytic activity; shows preferential cleavage of Arg-Gly bonds in all three fibrinogen chains. Contact with the caterpillars causes severe bleeding, due the anticoagulant effect of the protein.</text>
</comment>
<feature type="signal peptide" evidence="9">
    <location>
        <begin position="1"/>
        <end position="22"/>
    </location>
</feature>
<organism evidence="11 12">
    <name type="scientific">Euphydryas editha</name>
    <name type="common">Edith's checkerspot</name>
    <dbReference type="NCBI Taxonomy" id="104508"/>
    <lineage>
        <taxon>Eukaryota</taxon>
        <taxon>Metazoa</taxon>
        <taxon>Ecdysozoa</taxon>
        <taxon>Arthropoda</taxon>
        <taxon>Hexapoda</taxon>
        <taxon>Insecta</taxon>
        <taxon>Pterygota</taxon>
        <taxon>Neoptera</taxon>
        <taxon>Endopterygota</taxon>
        <taxon>Lepidoptera</taxon>
        <taxon>Glossata</taxon>
        <taxon>Ditrysia</taxon>
        <taxon>Papilionoidea</taxon>
        <taxon>Nymphalidae</taxon>
        <taxon>Nymphalinae</taxon>
        <taxon>Euphydryas</taxon>
    </lineage>
</organism>
<dbReference type="InterPro" id="IPR018114">
    <property type="entry name" value="TRYPSIN_HIS"/>
</dbReference>
<keyword evidence="12" id="KW-1185">Reference proteome</keyword>
<sequence>MTALAMFLNLFLILFLTKRTEASYDLQSRILYGENVTIEEYPFYAGLQISNNVSGDTLIRICGAAIISDMWILTAAHCVSGINSEANDSRSSVDVFVGGETFDNSIKFPYKKLMIHEGYHKEPNALVHDVAVIKLATPLQLSEKVRPVKLPMNPVTNSKLVFIGRGRDETGTLATHLQKVDLIRLPTQQCWIPPPERNFVDKDLFEKITICATREGDMPSICFGDSGSPLISDNTLIGLASYTKNELCSEVRNGYYMNVAYYAPWIKNITGL</sequence>
<dbReference type="AlphaFoldDB" id="A0AAU9THJ9"/>
<evidence type="ECO:0000256" key="9">
    <source>
        <dbReference type="SAM" id="SignalP"/>
    </source>
</evidence>
<dbReference type="PROSITE" id="PS50240">
    <property type="entry name" value="TRYPSIN_DOM"/>
    <property type="match status" value="1"/>
</dbReference>
<evidence type="ECO:0000256" key="3">
    <source>
        <dbReference type="ARBA" id="ARBA00023157"/>
    </source>
</evidence>
<gene>
    <name evidence="11" type="ORF">EEDITHA_LOCUS1709</name>
</gene>
<evidence type="ECO:0000313" key="11">
    <source>
        <dbReference type="EMBL" id="CAH2085206.1"/>
    </source>
</evidence>
<proteinExistence type="inferred from homology"/>
<feature type="chain" id="PRO_5043863378" description="Peptidase S1 domain-containing protein" evidence="9">
    <location>
        <begin position="23"/>
        <end position="272"/>
    </location>
</feature>
<reference evidence="11" key="1">
    <citation type="submission" date="2022-03" db="EMBL/GenBank/DDBJ databases">
        <authorList>
            <person name="Tunstrom K."/>
        </authorList>
    </citation>
    <scope>NUCLEOTIDE SEQUENCE</scope>
</reference>
<dbReference type="InterPro" id="IPR001314">
    <property type="entry name" value="Peptidase_S1A"/>
</dbReference>